<dbReference type="CDD" id="cd06171">
    <property type="entry name" value="Sigma70_r4"/>
    <property type="match status" value="1"/>
</dbReference>
<keyword evidence="3" id="KW-0731">Sigma factor</keyword>
<dbReference type="InterPro" id="IPR014284">
    <property type="entry name" value="RNA_pol_sigma-70_dom"/>
</dbReference>
<feature type="domain" description="RNA polymerase sigma factor 70 region 4 type 2" evidence="7">
    <location>
        <begin position="169"/>
        <end position="221"/>
    </location>
</feature>
<dbReference type="GO" id="GO:0016987">
    <property type="term" value="F:sigma factor activity"/>
    <property type="evidence" value="ECO:0007669"/>
    <property type="project" value="UniProtKB-KW"/>
</dbReference>
<feature type="domain" description="RNA polymerase sigma-70 region 2" evidence="6">
    <location>
        <begin position="65"/>
        <end position="132"/>
    </location>
</feature>
<dbReference type="SUPFAM" id="SSF88659">
    <property type="entry name" value="Sigma3 and sigma4 domains of RNA polymerase sigma factors"/>
    <property type="match status" value="1"/>
</dbReference>
<organism evidence="8 9">
    <name type="scientific">Marinilabilia rubra</name>
    <dbReference type="NCBI Taxonomy" id="2162893"/>
    <lineage>
        <taxon>Bacteria</taxon>
        <taxon>Pseudomonadati</taxon>
        <taxon>Bacteroidota</taxon>
        <taxon>Bacteroidia</taxon>
        <taxon>Marinilabiliales</taxon>
        <taxon>Marinilabiliaceae</taxon>
        <taxon>Marinilabilia</taxon>
    </lineage>
</organism>
<evidence type="ECO:0000313" key="8">
    <source>
        <dbReference type="EMBL" id="PWD99432.1"/>
    </source>
</evidence>
<dbReference type="GO" id="GO:0003677">
    <property type="term" value="F:DNA binding"/>
    <property type="evidence" value="ECO:0007669"/>
    <property type="project" value="UniProtKB-KW"/>
</dbReference>
<dbReference type="InterPro" id="IPR036388">
    <property type="entry name" value="WH-like_DNA-bd_sf"/>
</dbReference>
<evidence type="ECO:0000256" key="1">
    <source>
        <dbReference type="ARBA" id="ARBA00010641"/>
    </source>
</evidence>
<evidence type="ECO:0000259" key="6">
    <source>
        <dbReference type="Pfam" id="PF04542"/>
    </source>
</evidence>
<dbReference type="InterPro" id="IPR007627">
    <property type="entry name" value="RNA_pol_sigma70_r2"/>
</dbReference>
<dbReference type="Pfam" id="PF08281">
    <property type="entry name" value="Sigma70_r4_2"/>
    <property type="match status" value="1"/>
</dbReference>
<reference evidence="8 9" key="1">
    <citation type="submission" date="2018-05" db="EMBL/GenBank/DDBJ databases">
        <title>Marinilabilia rubrum sp. nov., isolated from saltern sediment.</title>
        <authorList>
            <person name="Zhang R."/>
        </authorList>
    </citation>
    <scope>NUCLEOTIDE SEQUENCE [LARGE SCALE GENOMIC DNA]</scope>
    <source>
        <strain evidence="8 9">WTE16</strain>
    </source>
</reference>
<keyword evidence="9" id="KW-1185">Reference proteome</keyword>
<evidence type="ECO:0000256" key="4">
    <source>
        <dbReference type="ARBA" id="ARBA00023125"/>
    </source>
</evidence>
<dbReference type="Gene3D" id="1.10.1740.10">
    <property type="match status" value="1"/>
</dbReference>
<evidence type="ECO:0000256" key="2">
    <source>
        <dbReference type="ARBA" id="ARBA00023015"/>
    </source>
</evidence>
<dbReference type="InterPro" id="IPR039425">
    <property type="entry name" value="RNA_pol_sigma-70-like"/>
</dbReference>
<dbReference type="InterPro" id="IPR013325">
    <property type="entry name" value="RNA_pol_sigma_r2"/>
</dbReference>
<evidence type="ECO:0000313" key="9">
    <source>
        <dbReference type="Proteomes" id="UP000244956"/>
    </source>
</evidence>
<gene>
    <name evidence="8" type="ORF">DDZ16_10515</name>
</gene>
<evidence type="ECO:0000256" key="5">
    <source>
        <dbReference type="ARBA" id="ARBA00023163"/>
    </source>
</evidence>
<comment type="similarity">
    <text evidence="1">Belongs to the sigma-70 factor family. ECF subfamily.</text>
</comment>
<keyword evidence="2" id="KW-0805">Transcription regulation</keyword>
<dbReference type="SUPFAM" id="SSF88946">
    <property type="entry name" value="Sigma2 domain of RNA polymerase sigma factors"/>
    <property type="match status" value="1"/>
</dbReference>
<dbReference type="InterPro" id="IPR013249">
    <property type="entry name" value="RNA_pol_sigma70_r4_t2"/>
</dbReference>
<dbReference type="Proteomes" id="UP000244956">
    <property type="component" value="Unassembled WGS sequence"/>
</dbReference>
<dbReference type="PANTHER" id="PTHR43133">
    <property type="entry name" value="RNA POLYMERASE ECF-TYPE SIGMA FACTO"/>
    <property type="match status" value="1"/>
</dbReference>
<sequence length="233" mass="26756">MFFKLRNRQHYIQEAKFNSDIPDSVDGVASNYSGSFSEESGNGFCLDEKLIEGLNQGNEEAFSLLVEKYRARVVNTCFGFVRHEQDAEDVAQNVFLEVFRSISEFNGNVALWVWLYRLSTQKSIDFIRTKTRKKRFAEIRSLFYNDGSPIPVASGIISSDNIEQQELSEILKKVISKLPQRQQKAFVLSRNEGLSNREVGKVLSVSESAVESLITRANKQLRKLLHDYYKAYF</sequence>
<evidence type="ECO:0000259" key="7">
    <source>
        <dbReference type="Pfam" id="PF08281"/>
    </source>
</evidence>
<dbReference type="Pfam" id="PF04542">
    <property type="entry name" value="Sigma70_r2"/>
    <property type="match status" value="1"/>
</dbReference>
<keyword evidence="4" id="KW-0238">DNA-binding</keyword>
<evidence type="ECO:0000256" key="3">
    <source>
        <dbReference type="ARBA" id="ARBA00023082"/>
    </source>
</evidence>
<accession>A0A2U2B8R1</accession>
<name>A0A2U2B8R1_9BACT</name>
<dbReference type="EMBL" id="QEWP01000007">
    <property type="protein sequence ID" value="PWD99432.1"/>
    <property type="molecule type" value="Genomic_DNA"/>
</dbReference>
<dbReference type="InterPro" id="IPR013324">
    <property type="entry name" value="RNA_pol_sigma_r3/r4-like"/>
</dbReference>
<dbReference type="NCBIfam" id="TIGR02937">
    <property type="entry name" value="sigma70-ECF"/>
    <property type="match status" value="1"/>
</dbReference>
<dbReference type="Gene3D" id="1.10.10.10">
    <property type="entry name" value="Winged helix-like DNA-binding domain superfamily/Winged helix DNA-binding domain"/>
    <property type="match status" value="1"/>
</dbReference>
<dbReference type="GO" id="GO:0006352">
    <property type="term" value="P:DNA-templated transcription initiation"/>
    <property type="evidence" value="ECO:0007669"/>
    <property type="project" value="InterPro"/>
</dbReference>
<keyword evidence="5" id="KW-0804">Transcription</keyword>
<proteinExistence type="inferred from homology"/>
<comment type="caution">
    <text evidence="8">The sequence shown here is derived from an EMBL/GenBank/DDBJ whole genome shotgun (WGS) entry which is preliminary data.</text>
</comment>
<dbReference type="PANTHER" id="PTHR43133:SF8">
    <property type="entry name" value="RNA POLYMERASE SIGMA FACTOR HI_1459-RELATED"/>
    <property type="match status" value="1"/>
</dbReference>
<protein>
    <submittedName>
        <fullName evidence="8">RNA polymerase subunit sigma-70</fullName>
    </submittedName>
</protein>
<dbReference type="AlphaFoldDB" id="A0A2U2B8R1"/>